<name>J9H1D2_9ZZZZ</name>
<reference evidence="1" key="1">
    <citation type="journal article" date="2012" name="PLoS ONE">
        <title>Gene sets for utilization of primary and secondary nutrition supplies in the distal gut of endangered iberian lynx.</title>
        <authorList>
            <person name="Alcaide M."/>
            <person name="Messina E."/>
            <person name="Richter M."/>
            <person name="Bargiela R."/>
            <person name="Peplies J."/>
            <person name="Huws S.A."/>
            <person name="Newbold C.J."/>
            <person name="Golyshin P.N."/>
            <person name="Simon M.A."/>
            <person name="Lopez G."/>
            <person name="Yakimov M.M."/>
            <person name="Ferrer M."/>
        </authorList>
    </citation>
    <scope>NUCLEOTIDE SEQUENCE</scope>
</reference>
<organism evidence="1">
    <name type="scientific">gut metagenome</name>
    <dbReference type="NCBI Taxonomy" id="749906"/>
    <lineage>
        <taxon>unclassified sequences</taxon>
        <taxon>metagenomes</taxon>
        <taxon>organismal metagenomes</taxon>
    </lineage>
</organism>
<accession>J9H1D2</accession>
<evidence type="ECO:0000313" key="1">
    <source>
        <dbReference type="EMBL" id="EJX07210.1"/>
    </source>
</evidence>
<dbReference type="AlphaFoldDB" id="J9H1D2"/>
<comment type="caution">
    <text evidence="1">The sequence shown here is derived from an EMBL/GenBank/DDBJ whole genome shotgun (WGS) entry which is preliminary data.</text>
</comment>
<proteinExistence type="predicted"/>
<gene>
    <name evidence="1" type="ORF">EVA_04676</name>
</gene>
<protein>
    <submittedName>
        <fullName evidence="1">Uncharacterized protein</fullName>
    </submittedName>
</protein>
<dbReference type="EMBL" id="AMCI01000940">
    <property type="protein sequence ID" value="EJX07210.1"/>
    <property type="molecule type" value="Genomic_DNA"/>
</dbReference>
<sequence>MNTLTPPWRSCNAQQLPTSAAASPAKADWTIWMLWTRIQPLIVIILQILNLTRKLSLYPLLVSQGAEPRVDMPYTLRREGLYVTTNRPVRSNVYGVDVST</sequence>